<accession>X0RL04</accession>
<protein>
    <recommendedName>
        <fullName evidence="2">CN hydrolase domain-containing protein</fullName>
    </recommendedName>
</protein>
<dbReference type="Gene3D" id="3.60.110.10">
    <property type="entry name" value="Carbon-nitrogen hydrolase"/>
    <property type="match status" value="1"/>
</dbReference>
<reference evidence="3" key="1">
    <citation type="journal article" date="2014" name="Front. Microbiol.">
        <title>High frequency of phylogenetically diverse reductive dehalogenase-homologous genes in deep subseafloor sedimentary metagenomes.</title>
        <authorList>
            <person name="Kawai M."/>
            <person name="Futagami T."/>
            <person name="Toyoda A."/>
            <person name="Takaki Y."/>
            <person name="Nishi S."/>
            <person name="Hori S."/>
            <person name="Arai W."/>
            <person name="Tsubouchi T."/>
            <person name="Morono Y."/>
            <person name="Uchiyama I."/>
            <person name="Ito T."/>
            <person name="Fujiyama A."/>
            <person name="Inagaki F."/>
            <person name="Takami H."/>
        </authorList>
    </citation>
    <scope>NUCLEOTIDE SEQUENCE</scope>
    <source>
        <strain evidence="3">Expedition CK06-06</strain>
    </source>
</reference>
<dbReference type="AlphaFoldDB" id="X0RL04"/>
<feature type="domain" description="CN hydrolase" evidence="2">
    <location>
        <begin position="1"/>
        <end position="250"/>
    </location>
</feature>
<dbReference type="PROSITE" id="PS50263">
    <property type="entry name" value="CN_HYDROLASE"/>
    <property type="match status" value="1"/>
</dbReference>
<dbReference type="InterPro" id="IPR003010">
    <property type="entry name" value="C-N_Hydrolase"/>
</dbReference>
<dbReference type="InterPro" id="IPR050345">
    <property type="entry name" value="Aliph_Amidase/BUP"/>
</dbReference>
<proteinExistence type="predicted"/>
<sequence length="250" mass="26635">MKAALAVNKATGDVGANLTAMEALAHEAADAGAELVLFPEAAVTGLINNDDPAHDLPLGQPIPGPATERLGQLARRRSIHLATGILEREGDCLYDSAVLLGPAGRILLKYRRINPQWHGSKADPAVYRQGSSVGSADTPWGEVAIVICGDLFDHAVASQVRALRVDYLLFPFSRNFNDGSFDQDRWDREEAAAYAAAGTLHKCTTLMVNLIEDPDEFEYASFGGAMVVSAEGEILASRPLGVPGILLTDV</sequence>
<dbReference type="InterPro" id="IPR036526">
    <property type="entry name" value="C-N_Hydrolase_sf"/>
</dbReference>
<evidence type="ECO:0000259" key="2">
    <source>
        <dbReference type="PROSITE" id="PS50263"/>
    </source>
</evidence>
<keyword evidence="1" id="KW-0378">Hydrolase</keyword>
<dbReference type="SUPFAM" id="SSF56317">
    <property type="entry name" value="Carbon-nitrogen hydrolase"/>
    <property type="match status" value="1"/>
</dbReference>
<comment type="caution">
    <text evidence="3">The sequence shown here is derived from an EMBL/GenBank/DDBJ whole genome shotgun (WGS) entry which is preliminary data.</text>
</comment>
<dbReference type="GO" id="GO:0016811">
    <property type="term" value="F:hydrolase activity, acting on carbon-nitrogen (but not peptide) bonds, in linear amides"/>
    <property type="evidence" value="ECO:0007669"/>
    <property type="project" value="TreeGrafter"/>
</dbReference>
<gene>
    <name evidence="3" type="ORF">S01H1_10149</name>
</gene>
<evidence type="ECO:0000313" key="3">
    <source>
        <dbReference type="EMBL" id="GAF69489.1"/>
    </source>
</evidence>
<organism evidence="3">
    <name type="scientific">marine sediment metagenome</name>
    <dbReference type="NCBI Taxonomy" id="412755"/>
    <lineage>
        <taxon>unclassified sequences</taxon>
        <taxon>metagenomes</taxon>
        <taxon>ecological metagenomes</taxon>
    </lineage>
</organism>
<dbReference type="EMBL" id="BARS01005186">
    <property type="protein sequence ID" value="GAF69489.1"/>
    <property type="molecule type" value="Genomic_DNA"/>
</dbReference>
<evidence type="ECO:0000256" key="1">
    <source>
        <dbReference type="ARBA" id="ARBA00022801"/>
    </source>
</evidence>
<dbReference type="PANTHER" id="PTHR43674:SF2">
    <property type="entry name" value="BETA-UREIDOPROPIONASE"/>
    <property type="match status" value="1"/>
</dbReference>
<dbReference type="PANTHER" id="PTHR43674">
    <property type="entry name" value="NITRILASE C965.09-RELATED"/>
    <property type="match status" value="1"/>
</dbReference>
<dbReference type="Pfam" id="PF00795">
    <property type="entry name" value="CN_hydrolase"/>
    <property type="match status" value="1"/>
</dbReference>
<dbReference type="CDD" id="cd07197">
    <property type="entry name" value="nitrilase"/>
    <property type="match status" value="1"/>
</dbReference>
<name>X0RL04_9ZZZZ</name>